<dbReference type="HOGENOM" id="CLU_1624277_0_0_9"/>
<feature type="compositionally biased region" description="Basic and acidic residues" evidence="1">
    <location>
        <begin position="138"/>
        <end position="151"/>
    </location>
</feature>
<keyword evidence="3" id="KW-1185">Reference proteome</keyword>
<dbReference type="AlphaFoldDB" id="C0ED13"/>
<evidence type="ECO:0000313" key="3">
    <source>
        <dbReference type="Proteomes" id="UP000003340"/>
    </source>
</evidence>
<evidence type="ECO:0000313" key="2">
    <source>
        <dbReference type="EMBL" id="EEG30665.1"/>
    </source>
</evidence>
<sequence length="163" mass="18218">MVGYKILKPCLLAGVEYQIGAIAPAGAVLPEREGSLIRRGYLVRLDIPQPALPEGNVTPIQKGITIHVGQDQDMTTVVLNERALQQFFDILQRTAEESVRFVQQIETVDILPLLVQADTRKTVRDAATKRMNQLVNKNQEEDRPDEEKTGDSEWTIPTTPKIS</sequence>
<comment type="caution">
    <text evidence="2">The sequence shown here is derived from an EMBL/GenBank/DDBJ whole genome shotgun (WGS) entry which is preliminary data.</text>
</comment>
<evidence type="ECO:0000256" key="1">
    <source>
        <dbReference type="SAM" id="MobiDB-lite"/>
    </source>
</evidence>
<dbReference type="Proteomes" id="UP000003340">
    <property type="component" value="Unassembled WGS sequence"/>
</dbReference>
<organism evidence="2 3">
    <name type="scientific">[Clostridium] methylpentosum DSM 5476</name>
    <dbReference type="NCBI Taxonomy" id="537013"/>
    <lineage>
        <taxon>Bacteria</taxon>
        <taxon>Bacillati</taxon>
        <taxon>Bacillota</taxon>
        <taxon>Clostridia</taxon>
        <taxon>Eubacteriales</taxon>
        <taxon>Oscillospiraceae</taxon>
        <taxon>Oscillospiraceae incertae sedis</taxon>
    </lineage>
</organism>
<reference evidence="2 3" key="2">
    <citation type="submission" date="2009-02" db="EMBL/GenBank/DDBJ databases">
        <title>Draft genome sequence of Clostridium methylpentosum (DSM 5476).</title>
        <authorList>
            <person name="Sudarsanam P."/>
            <person name="Ley R."/>
            <person name="Guruge J."/>
            <person name="Turnbaugh P.J."/>
            <person name="Mahowald M."/>
            <person name="Liep D."/>
            <person name="Gordon J."/>
        </authorList>
    </citation>
    <scope>NUCLEOTIDE SEQUENCE [LARGE SCALE GENOMIC DNA]</scope>
    <source>
        <strain evidence="2 3">DSM 5476</strain>
    </source>
</reference>
<name>C0ED13_9FIRM</name>
<proteinExistence type="predicted"/>
<dbReference type="STRING" id="537013.CLOSTMETH_01734"/>
<feature type="region of interest" description="Disordered" evidence="1">
    <location>
        <begin position="130"/>
        <end position="163"/>
    </location>
</feature>
<dbReference type="EMBL" id="ACEC01000058">
    <property type="protein sequence ID" value="EEG30665.1"/>
    <property type="molecule type" value="Genomic_DNA"/>
</dbReference>
<reference evidence="2 3" key="1">
    <citation type="submission" date="2009-01" db="EMBL/GenBank/DDBJ databases">
        <authorList>
            <person name="Fulton L."/>
            <person name="Clifton S."/>
            <person name="Fulton B."/>
            <person name="Xu J."/>
            <person name="Minx P."/>
            <person name="Pepin K.H."/>
            <person name="Johnson M."/>
            <person name="Bhonagiri V."/>
            <person name="Nash W.E."/>
            <person name="Mardis E.R."/>
            <person name="Wilson R.K."/>
        </authorList>
    </citation>
    <scope>NUCLEOTIDE SEQUENCE [LARGE SCALE GENOMIC DNA]</scope>
    <source>
        <strain evidence="2 3">DSM 5476</strain>
    </source>
</reference>
<accession>C0ED13</accession>
<protein>
    <submittedName>
        <fullName evidence="2">Uncharacterized protein</fullName>
    </submittedName>
</protein>
<gene>
    <name evidence="2" type="ORF">CLOSTMETH_01734</name>
</gene>